<dbReference type="GO" id="GO:0005198">
    <property type="term" value="F:structural molecule activity"/>
    <property type="evidence" value="ECO:0007669"/>
    <property type="project" value="InterPro"/>
</dbReference>
<dbReference type="STRING" id="589924.Ferp_1460"/>
<organism evidence="2 3">
    <name type="scientific">Ferroglobus placidus (strain DSM 10642 / AEDII12DO)</name>
    <dbReference type="NCBI Taxonomy" id="589924"/>
    <lineage>
        <taxon>Archaea</taxon>
        <taxon>Methanobacteriati</taxon>
        <taxon>Methanobacteriota</taxon>
        <taxon>Archaeoglobi</taxon>
        <taxon>Archaeoglobales</taxon>
        <taxon>Archaeoglobaceae</taxon>
        <taxon>Ferroglobus</taxon>
    </lineage>
</organism>
<protein>
    <submittedName>
        <fullName evidence="2">Flagellin</fullName>
    </submittedName>
</protein>
<reference evidence="3" key="1">
    <citation type="submission" date="2010-02" db="EMBL/GenBank/DDBJ databases">
        <title>Complete sequence of Ferroglobus placidus DSM 10642.</title>
        <authorList>
            <consortium name="US DOE Joint Genome Institute"/>
            <person name="Lucas S."/>
            <person name="Copeland A."/>
            <person name="Lapidus A."/>
            <person name="Cheng J.-F."/>
            <person name="Bruce D."/>
            <person name="Goodwin L."/>
            <person name="Pitluck S."/>
            <person name="Saunders E."/>
            <person name="Brettin T."/>
            <person name="Detter J.C."/>
            <person name="Han C."/>
            <person name="Tapia R."/>
            <person name="Larimer F."/>
            <person name="Land M."/>
            <person name="Hauser L."/>
            <person name="Kyrpides N."/>
            <person name="Ivanova N."/>
            <person name="Holmes D."/>
            <person name="Lovley D."/>
            <person name="Kyrpides N."/>
            <person name="Anderson I.J."/>
            <person name="Woyke T."/>
        </authorList>
    </citation>
    <scope>NUCLEOTIDE SEQUENCE [LARGE SCALE GENOMIC DNA]</scope>
    <source>
        <strain evidence="3">DSM 10642 / AEDII12DO</strain>
    </source>
</reference>
<keyword evidence="1" id="KW-0472">Membrane</keyword>
<reference evidence="2 3" key="2">
    <citation type="journal article" date="2011" name="Stand. Genomic Sci.">
        <title>Complete genome sequence of Ferroglobus placidus AEDII12DO.</title>
        <authorList>
            <person name="Anderson I."/>
            <person name="Risso C."/>
            <person name="Holmes D."/>
            <person name="Lucas S."/>
            <person name="Copeland A."/>
            <person name="Lapidus A."/>
            <person name="Cheng J.F."/>
            <person name="Bruce D."/>
            <person name="Goodwin L."/>
            <person name="Pitluck S."/>
            <person name="Saunders E."/>
            <person name="Brettin T."/>
            <person name="Detter J.C."/>
            <person name="Han C."/>
            <person name="Tapia R."/>
            <person name="Larimer F."/>
            <person name="Land M."/>
            <person name="Hauser L."/>
            <person name="Woyke T."/>
            <person name="Lovley D."/>
            <person name="Kyrpides N."/>
            <person name="Ivanova N."/>
        </authorList>
    </citation>
    <scope>NUCLEOTIDE SEQUENCE [LARGE SCALE GENOMIC DNA]</scope>
    <source>
        <strain evidence="3">DSM 10642 / AEDII12DO</strain>
    </source>
</reference>
<dbReference type="RefSeq" id="WP_012965954.1">
    <property type="nucleotide sequence ID" value="NC_013849.1"/>
</dbReference>
<dbReference type="AlphaFoldDB" id="D3RYP8"/>
<keyword evidence="3" id="KW-1185">Reference proteome</keyword>
<dbReference type="PANTHER" id="PTHR42200:SF1">
    <property type="entry name" value="FLAGELLA-RELATED PROTEIN G-RELATED"/>
    <property type="match status" value="1"/>
</dbReference>
<evidence type="ECO:0000256" key="1">
    <source>
        <dbReference type="SAM" id="Phobius"/>
    </source>
</evidence>
<keyword evidence="1" id="KW-0812">Transmembrane</keyword>
<keyword evidence="2" id="KW-0282">Flagellum</keyword>
<sequence>MGFGEVASHLILFIAAVIIASSASAIMFVTVQKISIEAGEQGEILKKVIGTDFSIINDPANVIYNSTLGAYVIYIKNTGTEEILLTNNTLTVILNGQVVNFQSDRVLIKPGETATIYVYSPQINGDAKLIVVTDVGVKKTFEFSG</sequence>
<gene>
    <name evidence="2" type="ordered locus">Ferp_1460</name>
</gene>
<name>D3RYP8_FERPA</name>
<dbReference type="Pfam" id="PF01917">
    <property type="entry name" value="Flagellin_arch-type"/>
    <property type="match status" value="1"/>
</dbReference>
<dbReference type="GeneID" id="8778979"/>
<dbReference type="EMBL" id="CP001899">
    <property type="protein sequence ID" value="ADC65611.1"/>
    <property type="molecule type" value="Genomic_DNA"/>
</dbReference>
<dbReference type="InterPro" id="IPR002774">
    <property type="entry name" value="Flagellin_arc-type"/>
</dbReference>
<keyword evidence="1" id="KW-1133">Transmembrane helix</keyword>
<accession>D3RYP8</accession>
<dbReference type="PaxDb" id="589924-Ferp_1460"/>
<dbReference type="OrthoDB" id="183655at2157"/>
<feature type="transmembrane region" description="Helical" evidence="1">
    <location>
        <begin position="6"/>
        <end position="31"/>
    </location>
</feature>
<evidence type="ECO:0000313" key="2">
    <source>
        <dbReference type="EMBL" id="ADC65611.1"/>
    </source>
</evidence>
<proteinExistence type="predicted"/>
<evidence type="ECO:0000313" key="3">
    <source>
        <dbReference type="Proteomes" id="UP000002613"/>
    </source>
</evidence>
<dbReference type="GO" id="GO:0097588">
    <property type="term" value="P:archaeal or bacterial-type flagellum-dependent cell motility"/>
    <property type="evidence" value="ECO:0007669"/>
    <property type="project" value="InterPro"/>
</dbReference>
<dbReference type="HOGENOM" id="CLU_134827_1_0_2"/>
<keyword evidence="2" id="KW-0966">Cell projection</keyword>
<dbReference type="KEGG" id="fpl:Ferp_1460"/>
<dbReference type="Proteomes" id="UP000002613">
    <property type="component" value="Chromosome"/>
</dbReference>
<dbReference type="PANTHER" id="PTHR42200">
    <property type="entry name" value="ARCHAEAL FLAGELLA-RELATED PROTEIN F-RELATED"/>
    <property type="match status" value="1"/>
</dbReference>
<keyword evidence="2" id="KW-0969">Cilium</keyword>
<dbReference type="eggNOG" id="arCOG01822">
    <property type="taxonomic scope" value="Archaea"/>
</dbReference>